<evidence type="ECO:0000313" key="6">
    <source>
        <dbReference type="Proteomes" id="UP000095284"/>
    </source>
</evidence>
<evidence type="ECO:0000313" key="5">
    <source>
        <dbReference type="EMBL" id="CAD5232748.1"/>
    </source>
</evidence>
<evidence type="ECO:0000313" key="8">
    <source>
        <dbReference type="WBParaSite" id="BXY_0196200.1"/>
    </source>
</evidence>
<dbReference type="AlphaFoldDB" id="A0A1I7RMM7"/>
<dbReference type="Proteomes" id="UP000095284">
    <property type="component" value="Unplaced"/>
</dbReference>
<dbReference type="PROSITE" id="PS51304">
    <property type="entry name" value="GALECTIN"/>
    <property type="match status" value="1"/>
</dbReference>
<dbReference type="InterPro" id="IPR013320">
    <property type="entry name" value="ConA-like_dom_sf"/>
</dbReference>
<evidence type="ECO:0000256" key="2">
    <source>
        <dbReference type="SAM" id="MobiDB-lite"/>
    </source>
</evidence>
<evidence type="ECO:0000259" key="4">
    <source>
        <dbReference type="PROSITE" id="PS51304"/>
    </source>
</evidence>
<name>A0A1I7RMM7_BURXY</name>
<keyword evidence="3" id="KW-0732">Signal</keyword>
<proteinExistence type="predicted"/>
<reference evidence="8" key="1">
    <citation type="submission" date="2016-11" db="UniProtKB">
        <authorList>
            <consortium name="WormBaseParasite"/>
        </authorList>
    </citation>
    <scope>IDENTIFICATION</scope>
</reference>
<feature type="region of interest" description="Disordered" evidence="2">
    <location>
        <begin position="229"/>
        <end position="280"/>
    </location>
</feature>
<dbReference type="Proteomes" id="UP000659654">
    <property type="component" value="Unassembled WGS sequence"/>
</dbReference>
<dbReference type="SMR" id="A0A1I7RMM7"/>
<organism evidence="6 8">
    <name type="scientific">Bursaphelenchus xylophilus</name>
    <name type="common">Pinewood nematode worm</name>
    <name type="synonym">Aphelenchoides xylophilus</name>
    <dbReference type="NCBI Taxonomy" id="6326"/>
    <lineage>
        <taxon>Eukaryota</taxon>
        <taxon>Metazoa</taxon>
        <taxon>Ecdysozoa</taxon>
        <taxon>Nematoda</taxon>
        <taxon>Chromadorea</taxon>
        <taxon>Rhabditida</taxon>
        <taxon>Tylenchina</taxon>
        <taxon>Tylenchomorpha</taxon>
        <taxon>Aphelenchoidea</taxon>
        <taxon>Aphelenchoididae</taxon>
        <taxon>Bursaphelenchus</taxon>
    </lineage>
</organism>
<evidence type="ECO:0000256" key="3">
    <source>
        <dbReference type="SAM" id="SignalP"/>
    </source>
</evidence>
<feature type="domain" description="Galectin" evidence="4">
    <location>
        <begin position="25"/>
        <end position="169"/>
    </location>
</feature>
<sequence>MEMQILLIFVFLFLLLTDFVDGFYYLMPVCDRLTPGMKVRFYARVIRPTWIIQFHANREKQCSNELMNLETDRPFHVNHYFVHPVDPSLDHEYTFAAGTSDAWDFYIHRPMGPLQRGQLFQADIVVIEGGYEYWVDGRYIATVRSPYSYEKVDCVLATDDAIVYNQWIEGQPNCTYRSNDTARNRTTTSAPTTAYPTTQCNCVCPTTTLAPITPTTSGTTITLAPITPSTVTTTSTTTTTPTTTSTTTSTTQSSTTSTTTSTTPTTTTTTPTTTTTTVAPKWQCPYPPYAQILEGQVYDNCTAPTGGTPPLSCPGLPGTIVQQGQVVPQGCLG</sequence>
<evidence type="ECO:0000313" key="7">
    <source>
        <dbReference type="Proteomes" id="UP000659654"/>
    </source>
</evidence>
<keyword evidence="1" id="KW-0430">Lectin</keyword>
<dbReference type="EMBL" id="CAJFCV020000005">
    <property type="protein sequence ID" value="CAG9125662.1"/>
    <property type="molecule type" value="Genomic_DNA"/>
</dbReference>
<keyword evidence="7" id="KW-1185">Reference proteome</keyword>
<feature type="compositionally biased region" description="Low complexity" evidence="2">
    <location>
        <begin position="229"/>
        <end position="277"/>
    </location>
</feature>
<protein>
    <submittedName>
        <fullName evidence="5">(pine wood nematode) hypothetical protein</fullName>
    </submittedName>
    <submittedName>
        <fullName evidence="8">Galectin domain-containing protein</fullName>
    </submittedName>
</protein>
<reference evidence="5" key="2">
    <citation type="submission" date="2020-09" db="EMBL/GenBank/DDBJ databases">
        <authorList>
            <person name="Kikuchi T."/>
        </authorList>
    </citation>
    <scope>NUCLEOTIDE SEQUENCE</scope>
    <source>
        <strain evidence="5">Ka4C1</strain>
    </source>
</reference>
<evidence type="ECO:0000256" key="1">
    <source>
        <dbReference type="ARBA" id="ARBA00022734"/>
    </source>
</evidence>
<dbReference type="SUPFAM" id="SSF49899">
    <property type="entry name" value="Concanavalin A-like lectins/glucanases"/>
    <property type="match status" value="1"/>
</dbReference>
<dbReference type="InterPro" id="IPR001079">
    <property type="entry name" value="Galectin_CRD"/>
</dbReference>
<feature type="signal peptide" evidence="3">
    <location>
        <begin position="1"/>
        <end position="22"/>
    </location>
</feature>
<feature type="chain" id="PRO_5035359188" evidence="3">
    <location>
        <begin position="23"/>
        <end position="333"/>
    </location>
</feature>
<dbReference type="EMBL" id="CAJFDI010000005">
    <property type="protein sequence ID" value="CAD5232748.1"/>
    <property type="molecule type" value="Genomic_DNA"/>
</dbReference>
<dbReference type="OrthoDB" id="10688982at2759"/>
<gene>
    <name evidence="5" type="ORF">BXYJ_LOCUS12839</name>
</gene>
<dbReference type="Proteomes" id="UP000582659">
    <property type="component" value="Unassembled WGS sequence"/>
</dbReference>
<dbReference type="WBParaSite" id="BXY_0196200.1">
    <property type="protein sequence ID" value="BXY_0196200.1"/>
    <property type="gene ID" value="BXY_0196200"/>
</dbReference>
<dbReference type="Gene3D" id="2.60.120.200">
    <property type="match status" value="1"/>
</dbReference>
<dbReference type="GO" id="GO:0030246">
    <property type="term" value="F:carbohydrate binding"/>
    <property type="evidence" value="ECO:0007669"/>
    <property type="project" value="UniProtKB-KW"/>
</dbReference>
<accession>A0A1I7RMM7</accession>